<keyword evidence="2" id="KW-1185">Reference proteome</keyword>
<feature type="non-terminal residue" evidence="1">
    <location>
        <position position="1"/>
    </location>
</feature>
<name>A0ACA9NFH2_9GLOM</name>
<accession>A0ACA9NFH2</accession>
<evidence type="ECO:0000313" key="2">
    <source>
        <dbReference type="Proteomes" id="UP000789366"/>
    </source>
</evidence>
<dbReference type="EMBL" id="CAJVPW010014125">
    <property type="protein sequence ID" value="CAG8651405.1"/>
    <property type="molecule type" value="Genomic_DNA"/>
</dbReference>
<proteinExistence type="predicted"/>
<dbReference type="Proteomes" id="UP000789366">
    <property type="component" value="Unassembled WGS sequence"/>
</dbReference>
<gene>
    <name evidence="1" type="ORF">SPELUC_LOCUS8927</name>
</gene>
<reference evidence="1" key="1">
    <citation type="submission" date="2021-06" db="EMBL/GenBank/DDBJ databases">
        <authorList>
            <person name="Kallberg Y."/>
            <person name="Tangrot J."/>
            <person name="Rosling A."/>
        </authorList>
    </citation>
    <scope>NUCLEOTIDE SEQUENCE</scope>
    <source>
        <strain evidence="1">28 12/20/2015</strain>
    </source>
</reference>
<protein>
    <submittedName>
        <fullName evidence="1">7843_t:CDS:1</fullName>
    </submittedName>
</protein>
<evidence type="ECO:0000313" key="1">
    <source>
        <dbReference type="EMBL" id="CAG8651405.1"/>
    </source>
</evidence>
<feature type="non-terminal residue" evidence="1">
    <location>
        <position position="258"/>
    </location>
</feature>
<comment type="caution">
    <text evidence="1">The sequence shown here is derived from an EMBL/GenBank/DDBJ whole genome shotgun (WGS) entry which is preliminary data.</text>
</comment>
<sequence length="258" mass="29557">EKACRSLMKTICIAVDIDLKDRDIVNHSGRSTLITFLFQKGVPTVTTMSLTGHKSESSYRIYARPSQQQKEEALSLLINNVGTLPLKDSETSNNLLSSSEDLNDTRKIKNTVSTNLFSSINPFVMKPFRSPLRNIKNKPHSSQRVSHKIFNKNNSSEGQDSIDYDDAKINVTFIKVTTLDFDNMLTTEMNIVIMSFTTQMVKNSKENLILEFYIEERIRERELSNFWLKVKHNANYVYLLNKTNAINQTNHCINVLLV</sequence>
<organism evidence="1 2">
    <name type="scientific">Cetraspora pellucida</name>
    <dbReference type="NCBI Taxonomy" id="1433469"/>
    <lineage>
        <taxon>Eukaryota</taxon>
        <taxon>Fungi</taxon>
        <taxon>Fungi incertae sedis</taxon>
        <taxon>Mucoromycota</taxon>
        <taxon>Glomeromycotina</taxon>
        <taxon>Glomeromycetes</taxon>
        <taxon>Diversisporales</taxon>
        <taxon>Gigasporaceae</taxon>
        <taxon>Cetraspora</taxon>
    </lineage>
</organism>